<keyword evidence="3" id="KW-0145">Chemotaxis</keyword>
<dbReference type="PROSITE" id="PS50885">
    <property type="entry name" value="HAMP"/>
    <property type="match status" value="1"/>
</dbReference>
<gene>
    <name evidence="14" type="ordered locus">CKL_2787</name>
</gene>
<dbReference type="STRING" id="431943.CKL_2787"/>
<dbReference type="CDD" id="cd18773">
    <property type="entry name" value="PDC1_HK_sensor"/>
    <property type="match status" value="1"/>
</dbReference>
<comment type="similarity">
    <text evidence="8">Belongs to the methyl-accepting chemotaxis (MCP) protein family.</text>
</comment>
<name>A5N103_CLOK5</name>
<evidence type="ECO:0000256" key="8">
    <source>
        <dbReference type="ARBA" id="ARBA00029447"/>
    </source>
</evidence>
<dbReference type="Pfam" id="PF02743">
    <property type="entry name" value="dCache_1"/>
    <property type="match status" value="1"/>
</dbReference>
<evidence type="ECO:0000259" key="13">
    <source>
        <dbReference type="PROSITE" id="PS50885"/>
    </source>
</evidence>
<evidence type="ECO:0000256" key="9">
    <source>
        <dbReference type="PROSITE-ProRule" id="PRU00284"/>
    </source>
</evidence>
<feature type="domain" description="Methyl-accepting transducer" evidence="12">
    <location>
        <begin position="371"/>
        <end position="608"/>
    </location>
</feature>
<dbReference type="SMART" id="SM00304">
    <property type="entry name" value="HAMP"/>
    <property type="match status" value="1"/>
</dbReference>
<evidence type="ECO:0000256" key="5">
    <source>
        <dbReference type="ARBA" id="ARBA00022989"/>
    </source>
</evidence>
<dbReference type="RefSeq" id="WP_012103128.1">
    <property type="nucleotide sequence ID" value="NC_009706.1"/>
</dbReference>
<evidence type="ECO:0000256" key="7">
    <source>
        <dbReference type="ARBA" id="ARBA00023224"/>
    </source>
</evidence>
<dbReference type="PANTHER" id="PTHR32089:SF112">
    <property type="entry name" value="LYSOZYME-LIKE PROTEIN-RELATED"/>
    <property type="match status" value="1"/>
</dbReference>
<accession>A5N103</accession>
<proteinExistence type="inferred from homology"/>
<evidence type="ECO:0000256" key="3">
    <source>
        <dbReference type="ARBA" id="ARBA00022500"/>
    </source>
</evidence>
<dbReference type="PANTHER" id="PTHR32089">
    <property type="entry name" value="METHYL-ACCEPTING CHEMOTAXIS PROTEIN MCPB"/>
    <property type="match status" value="1"/>
</dbReference>
<dbReference type="Pfam" id="PF00672">
    <property type="entry name" value="HAMP"/>
    <property type="match status" value="1"/>
</dbReference>
<dbReference type="EMBL" id="CP000673">
    <property type="protein sequence ID" value="EDK34799.1"/>
    <property type="molecule type" value="Genomic_DNA"/>
</dbReference>
<dbReference type="SUPFAM" id="SSF103190">
    <property type="entry name" value="Sensory domain-like"/>
    <property type="match status" value="1"/>
</dbReference>
<comment type="subcellular location">
    <subcellularLocation>
        <location evidence="1">Cell membrane</location>
        <topology evidence="1">Multi-pass membrane protein</topology>
    </subcellularLocation>
</comment>
<dbReference type="InterPro" id="IPR004089">
    <property type="entry name" value="MCPsignal_dom"/>
</dbReference>
<reference evidence="14 15" key="1">
    <citation type="journal article" date="2008" name="Proc. Natl. Acad. Sci. U.S.A.">
        <title>The genome of Clostridium kluyveri, a strict anaerobe with unique metabolic features.</title>
        <authorList>
            <person name="Seedorf H."/>
            <person name="Fricke W.F."/>
            <person name="Veith B."/>
            <person name="Brueggemann H."/>
            <person name="Liesegang H."/>
            <person name="Strittmatter A."/>
            <person name="Miethke M."/>
            <person name="Buckel W."/>
            <person name="Hinderberger J."/>
            <person name="Li F."/>
            <person name="Hagemeier C."/>
            <person name="Thauer R.K."/>
            <person name="Gottschalk G."/>
        </authorList>
    </citation>
    <scope>NUCLEOTIDE SEQUENCE [LARGE SCALE GENOMIC DNA]</scope>
    <source>
        <strain evidence="15">ATCC 8527 / DSM 555 / NCIMB 10680</strain>
    </source>
</reference>
<dbReference type="HOGENOM" id="CLU_000445_107_19_9"/>
<evidence type="ECO:0000256" key="1">
    <source>
        <dbReference type="ARBA" id="ARBA00004651"/>
    </source>
</evidence>
<keyword evidence="15" id="KW-1185">Reference proteome</keyword>
<dbReference type="KEGG" id="ckl:CKL_2787"/>
<evidence type="ECO:0000256" key="11">
    <source>
        <dbReference type="SAM" id="Phobius"/>
    </source>
</evidence>
<evidence type="ECO:0000313" key="14">
    <source>
        <dbReference type="EMBL" id="EDK34799.1"/>
    </source>
</evidence>
<evidence type="ECO:0000256" key="6">
    <source>
        <dbReference type="ARBA" id="ARBA00023136"/>
    </source>
</evidence>
<dbReference type="Gene3D" id="3.30.450.20">
    <property type="entry name" value="PAS domain"/>
    <property type="match status" value="2"/>
</dbReference>
<keyword evidence="4 11" id="KW-0812">Transmembrane</keyword>
<protein>
    <submittedName>
        <fullName evidence="14">Predicted methyl-accepting chemotaxis protein</fullName>
    </submittedName>
</protein>
<evidence type="ECO:0000259" key="12">
    <source>
        <dbReference type="PROSITE" id="PS50111"/>
    </source>
</evidence>
<keyword evidence="5 11" id="KW-1133">Transmembrane helix</keyword>
<dbReference type="Gene3D" id="1.10.287.950">
    <property type="entry name" value="Methyl-accepting chemotaxis protein"/>
    <property type="match status" value="1"/>
</dbReference>
<organism evidence="14 15">
    <name type="scientific">Clostridium kluyveri (strain ATCC 8527 / DSM 555 / NBRC 12016 / NCIMB 10680 / K1)</name>
    <dbReference type="NCBI Taxonomy" id="431943"/>
    <lineage>
        <taxon>Bacteria</taxon>
        <taxon>Bacillati</taxon>
        <taxon>Bacillota</taxon>
        <taxon>Clostridia</taxon>
        <taxon>Eubacteriales</taxon>
        <taxon>Clostridiaceae</taxon>
        <taxon>Clostridium</taxon>
    </lineage>
</organism>
<evidence type="ECO:0000256" key="4">
    <source>
        <dbReference type="ARBA" id="ARBA00022692"/>
    </source>
</evidence>
<dbReference type="InterPro" id="IPR033479">
    <property type="entry name" value="dCache_1"/>
</dbReference>
<dbReference type="CDD" id="cd12912">
    <property type="entry name" value="PDC2_MCP_like"/>
    <property type="match status" value="1"/>
</dbReference>
<feature type="transmembrane region" description="Helical" evidence="11">
    <location>
        <begin position="12"/>
        <end position="34"/>
    </location>
</feature>
<keyword evidence="2" id="KW-1003">Cell membrane</keyword>
<dbReference type="CDD" id="cd06225">
    <property type="entry name" value="HAMP"/>
    <property type="match status" value="1"/>
</dbReference>
<feature type="coiled-coil region" evidence="10">
    <location>
        <begin position="400"/>
        <end position="448"/>
    </location>
</feature>
<dbReference type="PROSITE" id="PS50111">
    <property type="entry name" value="CHEMOTAXIS_TRANSDUC_2"/>
    <property type="match status" value="1"/>
</dbReference>
<dbReference type="eggNOG" id="COG0840">
    <property type="taxonomic scope" value="Bacteria"/>
</dbReference>
<dbReference type="GO" id="GO:0006935">
    <property type="term" value="P:chemotaxis"/>
    <property type="evidence" value="ECO:0007669"/>
    <property type="project" value="UniProtKB-KW"/>
</dbReference>
<dbReference type="Pfam" id="PF00015">
    <property type="entry name" value="MCPsignal"/>
    <property type="match status" value="1"/>
</dbReference>
<dbReference type="InterPro" id="IPR029151">
    <property type="entry name" value="Sensor-like_sf"/>
</dbReference>
<dbReference type="AlphaFoldDB" id="A5N103"/>
<dbReference type="SMART" id="SM00283">
    <property type="entry name" value="MA"/>
    <property type="match status" value="1"/>
</dbReference>
<dbReference type="InterPro" id="IPR003660">
    <property type="entry name" value="HAMP_dom"/>
</dbReference>
<dbReference type="GO" id="GO:0005886">
    <property type="term" value="C:plasma membrane"/>
    <property type="evidence" value="ECO:0007669"/>
    <property type="project" value="UniProtKB-SubCell"/>
</dbReference>
<keyword evidence="6 11" id="KW-0472">Membrane</keyword>
<evidence type="ECO:0000313" key="15">
    <source>
        <dbReference type="Proteomes" id="UP000002411"/>
    </source>
</evidence>
<dbReference type="GO" id="GO:0007165">
    <property type="term" value="P:signal transduction"/>
    <property type="evidence" value="ECO:0007669"/>
    <property type="project" value="UniProtKB-KW"/>
</dbReference>
<evidence type="ECO:0000256" key="2">
    <source>
        <dbReference type="ARBA" id="ARBA00022475"/>
    </source>
</evidence>
<dbReference type="Proteomes" id="UP000002411">
    <property type="component" value="Chromosome"/>
</dbReference>
<evidence type="ECO:0000256" key="10">
    <source>
        <dbReference type="SAM" id="Coils"/>
    </source>
</evidence>
<sequence length="658" mass="72559">MLKKISLEYKLITILILIVCIPLLLISIISFHMASKLTYNKTSQLTMEISNEKSSFIELHINSVKNSIQALAIDKSIIDGDENGMIDELESITDSNKDIMQSYVGDEGKNFTIYPKTELPSGYDPTTRDWYKQAVAFPDKVFITEPYKDAVTGKIVITAAKKVQSSNGKITVVGIDMDISTLCDKIASTKVGKTGYSILTLSDGTIIAHKDKNKLMTNIKKEIPSAQIILNKKSGELQYNDGRLLNIIGFSRSDETGWISIAVLPESDYIGDLNSIIITVSIILVIIIGIVIICGIVIVKYITSPLLRIQAFAKRLSACDFSTPIQIRRGDEFGQTAELLNTAQKNVKELIKTIIDNSRDITSFSKKLSNSVEEITLKFKIIDSSINNIVNCSQEVTSSTEEVTASIEEIDANVNELSNRAENGNKNANEAKVRALSIEENVKNAIDECRNIYKEQEASILKAIDDVKVVVEIKEMADMISSIAEQTNLLALNASIEAARAGEQGKGFGVVAQEVKILAEQSSEIVSTIQNTVIKVQEVFNNLSKASNELLKFIDKNVNMQLDNYSNTGAQYFKDSEITYNISKDLAAMTEEIKVTVDEITNTISGVSEIAQKSLESTNEIKSSINYATEGIIQVSKATEEQSDLAQKLDESIQKFKV</sequence>
<keyword evidence="7 9" id="KW-0807">Transducer</keyword>
<dbReference type="SUPFAM" id="SSF58104">
    <property type="entry name" value="Methyl-accepting chemotaxis protein (MCP) signaling domain"/>
    <property type="match status" value="1"/>
</dbReference>
<feature type="domain" description="HAMP" evidence="13">
    <location>
        <begin position="300"/>
        <end position="352"/>
    </location>
</feature>
<keyword evidence="10" id="KW-0175">Coiled coil</keyword>
<feature type="transmembrane region" description="Helical" evidence="11">
    <location>
        <begin position="276"/>
        <end position="299"/>
    </location>
</feature>